<dbReference type="SMART" id="SM00342">
    <property type="entry name" value="HTH_ARAC"/>
    <property type="match status" value="1"/>
</dbReference>
<dbReference type="PANTHER" id="PTHR43280:SF2">
    <property type="entry name" value="HTH-TYPE TRANSCRIPTIONAL REGULATOR EXSA"/>
    <property type="match status" value="1"/>
</dbReference>
<keyword evidence="3" id="KW-0804">Transcription</keyword>
<keyword evidence="2" id="KW-0238">DNA-binding</keyword>
<dbReference type="RefSeq" id="WP_306962582.1">
    <property type="nucleotide sequence ID" value="NZ_JAUSRG010000010.1"/>
</dbReference>
<comment type="caution">
    <text evidence="5">The sequence shown here is derived from an EMBL/GenBank/DDBJ whole genome shotgun (WGS) entry which is preliminary data.</text>
</comment>
<accession>A0ABT9X9M0</accession>
<evidence type="ECO:0000256" key="3">
    <source>
        <dbReference type="ARBA" id="ARBA00023163"/>
    </source>
</evidence>
<organism evidence="5 6">
    <name type="scientific">Arthrobacter bambusae</name>
    <dbReference type="NCBI Taxonomy" id="1338426"/>
    <lineage>
        <taxon>Bacteria</taxon>
        <taxon>Bacillati</taxon>
        <taxon>Actinomycetota</taxon>
        <taxon>Actinomycetes</taxon>
        <taxon>Micrococcales</taxon>
        <taxon>Micrococcaceae</taxon>
        <taxon>Arthrobacter</taxon>
    </lineage>
</organism>
<gene>
    <name evidence="5" type="ORF">J2S93_003676</name>
</gene>
<dbReference type="PROSITE" id="PS01124">
    <property type="entry name" value="HTH_ARAC_FAMILY_2"/>
    <property type="match status" value="1"/>
</dbReference>
<dbReference type="InterPro" id="IPR009057">
    <property type="entry name" value="Homeodomain-like_sf"/>
</dbReference>
<feature type="domain" description="HTH araC/xylS-type" evidence="4">
    <location>
        <begin position="58"/>
        <end position="154"/>
    </location>
</feature>
<dbReference type="EMBL" id="JAUSTF010000010">
    <property type="protein sequence ID" value="MDQ0182229.1"/>
    <property type="molecule type" value="Genomic_DNA"/>
</dbReference>
<protein>
    <submittedName>
        <fullName evidence="5">Transcriptional regulator GlxA family with amidase domain</fullName>
    </submittedName>
</protein>
<evidence type="ECO:0000313" key="5">
    <source>
        <dbReference type="EMBL" id="MDQ0182229.1"/>
    </source>
</evidence>
<reference evidence="5 6" key="1">
    <citation type="submission" date="2023-07" db="EMBL/GenBank/DDBJ databases">
        <title>Sorghum-associated microbial communities from plants grown in Nebraska, USA.</title>
        <authorList>
            <person name="Schachtman D."/>
        </authorList>
    </citation>
    <scope>NUCLEOTIDE SEQUENCE [LARGE SCALE GENOMIC DNA]</scope>
    <source>
        <strain evidence="5 6">DS1016</strain>
    </source>
</reference>
<evidence type="ECO:0000256" key="2">
    <source>
        <dbReference type="ARBA" id="ARBA00023125"/>
    </source>
</evidence>
<dbReference type="Gene3D" id="1.10.10.60">
    <property type="entry name" value="Homeodomain-like"/>
    <property type="match status" value="2"/>
</dbReference>
<keyword evidence="6" id="KW-1185">Reference proteome</keyword>
<name>A0ABT9X9M0_9MICC</name>
<dbReference type="Pfam" id="PF12833">
    <property type="entry name" value="HTH_18"/>
    <property type="match status" value="1"/>
</dbReference>
<evidence type="ECO:0000313" key="6">
    <source>
        <dbReference type="Proteomes" id="UP001230951"/>
    </source>
</evidence>
<sequence length="157" mass="17528">METGRRWCQVLSILESDHGAALAAKVARELVVFARRNGDSAPLSPFLSRRDHLNPTVHRAQDLIMQDLRETHSLQDLARAVRLSPRGLSSAFVAATGTTPARYLRELRLAENLLRQTNQPIENIAAECGFHDDRNFRRVFTSQHGISPSAFRLSTAA</sequence>
<dbReference type="InterPro" id="IPR018060">
    <property type="entry name" value="HTH_AraC"/>
</dbReference>
<keyword evidence="1" id="KW-0805">Transcription regulation</keyword>
<evidence type="ECO:0000259" key="4">
    <source>
        <dbReference type="PROSITE" id="PS01124"/>
    </source>
</evidence>
<evidence type="ECO:0000256" key="1">
    <source>
        <dbReference type="ARBA" id="ARBA00023015"/>
    </source>
</evidence>
<dbReference type="SUPFAM" id="SSF46689">
    <property type="entry name" value="Homeodomain-like"/>
    <property type="match status" value="2"/>
</dbReference>
<proteinExistence type="predicted"/>
<dbReference type="Proteomes" id="UP001230951">
    <property type="component" value="Unassembled WGS sequence"/>
</dbReference>
<dbReference type="PANTHER" id="PTHR43280">
    <property type="entry name" value="ARAC-FAMILY TRANSCRIPTIONAL REGULATOR"/>
    <property type="match status" value="1"/>
</dbReference>